<keyword evidence="11" id="KW-1185">Reference proteome</keyword>
<feature type="transmembrane region" description="Helical" evidence="8">
    <location>
        <begin position="171"/>
        <end position="190"/>
    </location>
</feature>
<evidence type="ECO:0000256" key="5">
    <source>
        <dbReference type="ARBA" id="ARBA00022989"/>
    </source>
</evidence>
<keyword evidence="5 8" id="KW-1133">Transmembrane helix</keyword>
<organism evidence="10 11">
    <name type="scientific">Chloracidobacterium validum</name>
    <dbReference type="NCBI Taxonomy" id="2821543"/>
    <lineage>
        <taxon>Bacteria</taxon>
        <taxon>Pseudomonadati</taxon>
        <taxon>Acidobacteriota</taxon>
        <taxon>Terriglobia</taxon>
        <taxon>Terriglobales</taxon>
        <taxon>Acidobacteriaceae</taxon>
        <taxon>Chloracidobacterium</taxon>
    </lineage>
</organism>
<dbReference type="PANTHER" id="PTHR43029">
    <property type="entry name" value="AMMONIUM TRANSPORTER MEP2"/>
    <property type="match status" value="1"/>
</dbReference>
<reference evidence="10 11" key="1">
    <citation type="submission" date="2021-03" db="EMBL/GenBank/DDBJ databases">
        <title>Genomic and phenotypic characterization of Chloracidobacterium isolates provides evidence for multiple species.</title>
        <authorList>
            <person name="Saini M.K."/>
            <person name="Costas A.M.G."/>
            <person name="Tank M."/>
            <person name="Bryant D.A."/>
        </authorList>
    </citation>
    <scope>NUCLEOTIDE SEQUENCE [LARGE SCALE GENOMIC DNA]</scope>
    <source>
        <strain evidence="10 11">BV2-C</strain>
    </source>
</reference>
<feature type="transmembrane region" description="Helical" evidence="8">
    <location>
        <begin position="315"/>
        <end position="336"/>
    </location>
</feature>
<evidence type="ECO:0000259" key="9">
    <source>
        <dbReference type="Pfam" id="PF00909"/>
    </source>
</evidence>
<dbReference type="InterPro" id="IPR029020">
    <property type="entry name" value="Ammonium/urea_transptr"/>
</dbReference>
<evidence type="ECO:0000256" key="2">
    <source>
        <dbReference type="ARBA" id="ARBA00005887"/>
    </source>
</evidence>
<accession>A0ABX8B9F0</accession>
<dbReference type="EMBL" id="CP072648">
    <property type="protein sequence ID" value="QUW03062.1"/>
    <property type="molecule type" value="Genomic_DNA"/>
</dbReference>
<sequence length="431" mass="43891">MNETGISAGDTAWLLVSAALVFLMTPGLAFFYGGLVNRRHVLNTLMMAFGALCVAAVMWVLVGYSLAFAPGGALVGGLTWAGFQTVGDAPQSDYAATVPHLAFAAFQGMFAVITPALIAGAVVGRMDFRAYLLFVALWCVGVYAPVAHWVWGLGGWIRASGALDFAGGTVVHITAGSAALVAAALVGARADVTRSPLRPHNVPFVLLGAGLLWFGWFGFNAGSALTAGGLASLALVTTHLSAAAAVLVWLGLETIRTGKATAVGAATAAVVGLVGITPAAGFVSPLAALAIGGLTAAICYAAIQWRSRLALDDTLDVFACHGVGGICGALLTGIFAQQSLNAGGADGLLAGNPKLLLTQLIAVVATLGYTLVATFMLLKLVGLILPLRLSLAHEMEGIDRHAHGETAYHETTGDDVFGLGAPSDGLDPAVM</sequence>
<dbReference type="Proteomes" id="UP000676506">
    <property type="component" value="Chromosome 1"/>
</dbReference>
<comment type="similarity">
    <text evidence="2 8">Belongs to the ammonia transporter channel (TC 1.A.11.2) family.</text>
</comment>
<feature type="transmembrane region" description="Helical" evidence="8">
    <location>
        <begin position="130"/>
        <end position="151"/>
    </location>
</feature>
<dbReference type="SUPFAM" id="SSF111352">
    <property type="entry name" value="Ammonium transporter"/>
    <property type="match status" value="1"/>
</dbReference>
<dbReference type="InterPro" id="IPR024041">
    <property type="entry name" value="NH4_transpt_AmtB-like_dom"/>
</dbReference>
<comment type="subcellular location">
    <subcellularLocation>
        <location evidence="8">Cell membrane</location>
        <topology evidence="8">Multi-pass membrane protein</topology>
    </subcellularLocation>
    <subcellularLocation>
        <location evidence="1">Membrane</location>
        <topology evidence="1">Multi-pass membrane protein</topology>
    </subcellularLocation>
</comment>
<dbReference type="Pfam" id="PF00909">
    <property type="entry name" value="Ammonium_transp"/>
    <property type="match status" value="1"/>
</dbReference>
<feature type="domain" description="Ammonium transporter AmtB-like" evidence="9">
    <location>
        <begin position="12"/>
        <end position="408"/>
    </location>
</feature>
<dbReference type="PROSITE" id="PS01219">
    <property type="entry name" value="AMMONIUM_TRANSP"/>
    <property type="match status" value="1"/>
</dbReference>
<feature type="transmembrane region" description="Helical" evidence="8">
    <location>
        <begin position="101"/>
        <end position="123"/>
    </location>
</feature>
<feature type="transmembrane region" description="Helical" evidence="8">
    <location>
        <begin position="202"/>
        <end position="219"/>
    </location>
</feature>
<feature type="transmembrane region" description="Helical" evidence="8">
    <location>
        <begin position="262"/>
        <end position="280"/>
    </location>
</feature>
<evidence type="ECO:0000256" key="1">
    <source>
        <dbReference type="ARBA" id="ARBA00004141"/>
    </source>
</evidence>
<name>A0ABX8B9F0_9BACT</name>
<feature type="transmembrane region" description="Helical" evidence="8">
    <location>
        <begin position="225"/>
        <end position="250"/>
    </location>
</feature>
<evidence type="ECO:0000256" key="6">
    <source>
        <dbReference type="ARBA" id="ARBA00023136"/>
    </source>
</evidence>
<feature type="transmembrane region" description="Helical" evidence="8">
    <location>
        <begin position="12"/>
        <end position="33"/>
    </location>
</feature>
<dbReference type="NCBIfam" id="TIGR00836">
    <property type="entry name" value="amt"/>
    <property type="match status" value="1"/>
</dbReference>
<evidence type="ECO:0000313" key="10">
    <source>
        <dbReference type="EMBL" id="QUW03062.1"/>
    </source>
</evidence>
<protein>
    <recommendedName>
        <fullName evidence="8">Ammonium transporter</fullName>
    </recommendedName>
</protein>
<dbReference type="Gene3D" id="1.10.3430.10">
    <property type="entry name" value="Ammonium transporter AmtB like domains"/>
    <property type="match status" value="1"/>
</dbReference>
<keyword evidence="7 8" id="KW-0924">Ammonia transport</keyword>
<gene>
    <name evidence="10" type="ORF">J8C06_01045</name>
</gene>
<feature type="transmembrane region" description="Helical" evidence="8">
    <location>
        <begin position="45"/>
        <end position="67"/>
    </location>
</feature>
<evidence type="ECO:0000256" key="4">
    <source>
        <dbReference type="ARBA" id="ARBA00022692"/>
    </source>
</evidence>
<feature type="transmembrane region" description="Helical" evidence="8">
    <location>
        <begin position="356"/>
        <end position="378"/>
    </location>
</feature>
<proteinExistence type="inferred from homology"/>
<keyword evidence="4 8" id="KW-0812">Transmembrane</keyword>
<dbReference type="InterPro" id="IPR001905">
    <property type="entry name" value="Ammonium_transpt"/>
</dbReference>
<evidence type="ECO:0000256" key="3">
    <source>
        <dbReference type="ARBA" id="ARBA00022448"/>
    </source>
</evidence>
<dbReference type="InterPro" id="IPR018047">
    <property type="entry name" value="Ammonium_transpt_CS"/>
</dbReference>
<feature type="transmembrane region" description="Helical" evidence="8">
    <location>
        <begin position="286"/>
        <end position="303"/>
    </location>
</feature>
<dbReference type="RefSeq" id="WP_211428953.1">
    <property type="nucleotide sequence ID" value="NZ_CP072648.1"/>
</dbReference>
<keyword evidence="6 8" id="KW-0472">Membrane</keyword>
<evidence type="ECO:0000313" key="11">
    <source>
        <dbReference type="Proteomes" id="UP000676506"/>
    </source>
</evidence>
<keyword evidence="3 8" id="KW-0813">Transport</keyword>
<evidence type="ECO:0000256" key="7">
    <source>
        <dbReference type="ARBA" id="ARBA00023177"/>
    </source>
</evidence>
<evidence type="ECO:0000256" key="8">
    <source>
        <dbReference type="RuleBase" id="RU362002"/>
    </source>
</evidence>
<dbReference type="PANTHER" id="PTHR43029:SF10">
    <property type="entry name" value="AMMONIUM TRANSPORTER MEP2"/>
    <property type="match status" value="1"/>
</dbReference>